<dbReference type="Pfam" id="PF00496">
    <property type="entry name" value="SBP_bac_5"/>
    <property type="match status" value="1"/>
</dbReference>
<organism evidence="6 7">
    <name type="scientific">Sulfobacillus thermosulfidooxidans</name>
    <dbReference type="NCBI Taxonomy" id="28034"/>
    <lineage>
        <taxon>Bacteria</taxon>
        <taxon>Bacillati</taxon>
        <taxon>Bacillota</taxon>
        <taxon>Clostridia</taxon>
        <taxon>Eubacteriales</taxon>
        <taxon>Clostridiales Family XVII. Incertae Sedis</taxon>
        <taxon>Sulfobacillus</taxon>
    </lineage>
</organism>
<reference evidence="6 7" key="1">
    <citation type="journal article" date="2014" name="BMC Genomics">
        <title>Comparison of environmental and isolate Sulfobacillus genomes reveals diverse carbon, sulfur, nitrogen, and hydrogen metabolisms.</title>
        <authorList>
            <person name="Justice N.B."/>
            <person name="Norman A."/>
            <person name="Brown C.T."/>
            <person name="Singh A."/>
            <person name="Thomas B.C."/>
            <person name="Banfield J.F."/>
        </authorList>
    </citation>
    <scope>NUCLEOTIDE SEQUENCE [LARGE SCALE GENOMIC DNA]</scope>
    <source>
        <strain evidence="6">AMDSBA5</strain>
    </source>
</reference>
<dbReference type="PROSITE" id="PS51257">
    <property type="entry name" value="PROKAR_LIPOPROTEIN"/>
    <property type="match status" value="1"/>
</dbReference>
<keyword evidence="4" id="KW-0732">Signal</keyword>
<feature type="domain" description="Solute-binding protein family 5" evidence="5">
    <location>
        <begin position="87"/>
        <end position="242"/>
    </location>
</feature>
<dbReference type="GO" id="GO:1904680">
    <property type="term" value="F:peptide transmembrane transporter activity"/>
    <property type="evidence" value="ECO:0007669"/>
    <property type="project" value="TreeGrafter"/>
</dbReference>
<dbReference type="Gene3D" id="3.40.190.10">
    <property type="entry name" value="Periplasmic binding protein-like II"/>
    <property type="match status" value="2"/>
</dbReference>
<evidence type="ECO:0000256" key="4">
    <source>
        <dbReference type="ARBA" id="ARBA00022729"/>
    </source>
</evidence>
<dbReference type="Gene3D" id="3.90.76.10">
    <property type="entry name" value="Dipeptide-binding Protein, Domain 1"/>
    <property type="match status" value="1"/>
</dbReference>
<evidence type="ECO:0000256" key="3">
    <source>
        <dbReference type="ARBA" id="ARBA00022448"/>
    </source>
</evidence>
<evidence type="ECO:0000259" key="5">
    <source>
        <dbReference type="Pfam" id="PF00496"/>
    </source>
</evidence>
<dbReference type="PANTHER" id="PTHR30290">
    <property type="entry name" value="PERIPLASMIC BINDING COMPONENT OF ABC TRANSPORTER"/>
    <property type="match status" value="1"/>
</dbReference>
<accession>A0A2T2WZG7</accession>
<dbReference type="InterPro" id="IPR000914">
    <property type="entry name" value="SBP_5_dom"/>
</dbReference>
<evidence type="ECO:0000313" key="7">
    <source>
        <dbReference type="Proteomes" id="UP000242705"/>
    </source>
</evidence>
<dbReference type="AlphaFoldDB" id="A0A2T2WZG7"/>
<dbReference type="InterPro" id="IPR039424">
    <property type="entry name" value="SBP_5"/>
</dbReference>
<evidence type="ECO:0000256" key="2">
    <source>
        <dbReference type="ARBA" id="ARBA00005695"/>
    </source>
</evidence>
<dbReference type="GO" id="GO:0015833">
    <property type="term" value="P:peptide transport"/>
    <property type="evidence" value="ECO:0007669"/>
    <property type="project" value="TreeGrafter"/>
</dbReference>
<evidence type="ECO:0000256" key="1">
    <source>
        <dbReference type="ARBA" id="ARBA00004196"/>
    </source>
</evidence>
<comment type="similarity">
    <text evidence="2">Belongs to the bacterial solute-binding protein 5 family.</text>
</comment>
<dbReference type="Proteomes" id="UP000242705">
    <property type="component" value="Unassembled WGS sequence"/>
</dbReference>
<name>A0A2T2WZG7_SULTH</name>
<sequence length="511" mass="57254">MKKGHMTDHSMRKRIQQWMGLLSGLMVLTGCGTKVSLPHPRIFNRPQIVLGFPRFGLNPFQSAGQPHDWIMSVMYDSLVKIRPNGNIAPDIADKWQIKNHYTVYIFHLNPHAKWWNGRPISVHDVAWSYGLYANPKAPIPASQSLASLIRNVHIINASTIEIQLRYPDPSFLADVAGAGSGHWILPAFMVHNVPISKIASSPVFNKIPDMMGSGPYRPVMAYHGGIKWIANPHYFLGAPKTHALITTWDNSPTPDINWTSQTIEGQPRVLYYQGPEYYMLLYNMQDVPSPLAKALPGLINRLALARAEAEPFVPAYEPLVPGSPYHVSPPQINPHTILMQAGYQEIHGEWSLPHHPPLSLTVLTGNSPSAMLLGIAIHHQLALNGIANHVVTTADLPSLLTHHAFTVALIERRAYPYPLLAQEYGPMSPLNYGEYRNFKFRHSLKHILNAPNLTASTQNALDVLLQSPPGLFLLWRQHQVFVNTEVQGFEINVFDPLSGIRHWSVHQQKTP</sequence>
<keyword evidence="3" id="KW-0813">Transport</keyword>
<dbReference type="Gene3D" id="3.10.105.10">
    <property type="entry name" value="Dipeptide-binding Protein, Domain 3"/>
    <property type="match status" value="1"/>
</dbReference>
<gene>
    <name evidence="6" type="ORF">C7B47_07215</name>
</gene>
<comment type="caution">
    <text evidence="6">The sequence shown here is derived from an EMBL/GenBank/DDBJ whole genome shotgun (WGS) entry which is preliminary data.</text>
</comment>
<protein>
    <recommendedName>
        <fullName evidence="5">Solute-binding protein family 5 domain-containing protein</fullName>
    </recommendedName>
</protein>
<comment type="subcellular location">
    <subcellularLocation>
        <location evidence="1">Cell envelope</location>
    </subcellularLocation>
</comment>
<dbReference type="EMBL" id="PXYX01000011">
    <property type="protein sequence ID" value="PSR27627.1"/>
    <property type="molecule type" value="Genomic_DNA"/>
</dbReference>
<dbReference type="SUPFAM" id="SSF53850">
    <property type="entry name" value="Periplasmic binding protein-like II"/>
    <property type="match status" value="1"/>
</dbReference>
<evidence type="ECO:0000313" key="6">
    <source>
        <dbReference type="EMBL" id="PSR27627.1"/>
    </source>
</evidence>
<proteinExistence type="inferred from homology"/>
<dbReference type="GO" id="GO:0030313">
    <property type="term" value="C:cell envelope"/>
    <property type="evidence" value="ECO:0007669"/>
    <property type="project" value="UniProtKB-SubCell"/>
</dbReference>
<dbReference type="PANTHER" id="PTHR30290:SF10">
    <property type="entry name" value="PERIPLASMIC OLIGOPEPTIDE-BINDING PROTEIN-RELATED"/>
    <property type="match status" value="1"/>
</dbReference>